<dbReference type="EMBL" id="MN739999">
    <property type="protein sequence ID" value="QHT82411.1"/>
    <property type="molecule type" value="Genomic_DNA"/>
</dbReference>
<proteinExistence type="predicted"/>
<dbReference type="AlphaFoldDB" id="A0A6C0HP10"/>
<name>A0A6C0HP10_9ZZZZ</name>
<evidence type="ECO:0000313" key="1">
    <source>
        <dbReference type="EMBL" id="QHT82411.1"/>
    </source>
</evidence>
<reference evidence="1" key="1">
    <citation type="journal article" date="2020" name="Nature">
        <title>Giant virus diversity and host interactions through global metagenomics.</title>
        <authorList>
            <person name="Schulz F."/>
            <person name="Roux S."/>
            <person name="Paez-Espino D."/>
            <person name="Jungbluth S."/>
            <person name="Walsh D.A."/>
            <person name="Denef V.J."/>
            <person name="McMahon K.D."/>
            <person name="Konstantinidis K.T."/>
            <person name="Eloe-Fadrosh E.A."/>
            <person name="Kyrpides N.C."/>
            <person name="Woyke T."/>
        </authorList>
    </citation>
    <scope>NUCLEOTIDE SEQUENCE</scope>
    <source>
        <strain evidence="1">GVMAG-M-3300023184-161</strain>
    </source>
</reference>
<sequence>MTDLKTDESLNSVEYTKTNVFEHLNLKRTKINNYFIEMENKLAKMSKIHKDLQLNSNADFCVGIDALHFQIKLIGCDLTNHINAFKLIDNHIYGEYYKLYNTILEYCSHKSSNSFIPDAVHTKFPIYRDLDTMKVYDYEVLKEMEKLVDSMIVKLIKGLNNVREKNQQNTSISINGIHIEGMITEETYKIHETQERINTFIKYIETYTTHHSKYFSDLIERIELSNSMINRDVRINTPPETPCLSNGKEHGLFEELI</sequence>
<protein>
    <submittedName>
        <fullName evidence="1">Uncharacterized protein</fullName>
    </submittedName>
</protein>
<accession>A0A6C0HP10</accession>
<organism evidence="1">
    <name type="scientific">viral metagenome</name>
    <dbReference type="NCBI Taxonomy" id="1070528"/>
    <lineage>
        <taxon>unclassified sequences</taxon>
        <taxon>metagenomes</taxon>
        <taxon>organismal metagenomes</taxon>
    </lineage>
</organism>